<gene>
    <name evidence="2" type="ORF">COV07_02690</name>
</gene>
<evidence type="ECO:0000313" key="2">
    <source>
        <dbReference type="EMBL" id="PIR46748.1"/>
    </source>
</evidence>
<accession>A0A2H0RJS8</accession>
<evidence type="ECO:0000259" key="1">
    <source>
        <dbReference type="Pfam" id="PF13472"/>
    </source>
</evidence>
<dbReference type="InterPro" id="IPR045136">
    <property type="entry name" value="Iah1-like"/>
</dbReference>
<dbReference type="PANTHER" id="PTHR14209:SF19">
    <property type="entry name" value="ISOAMYL ACETATE-HYDROLYZING ESTERASE 1 HOMOLOG"/>
    <property type="match status" value="1"/>
</dbReference>
<feature type="domain" description="SGNH hydrolase-type esterase" evidence="1">
    <location>
        <begin position="33"/>
        <end position="225"/>
    </location>
</feature>
<comment type="caution">
    <text evidence="2">The sequence shown here is derived from an EMBL/GenBank/DDBJ whole genome shotgun (WGS) entry which is preliminary data.</text>
</comment>
<dbReference type="SUPFAM" id="SSF52266">
    <property type="entry name" value="SGNH hydrolase"/>
    <property type="match status" value="1"/>
</dbReference>
<name>A0A2H0RJS8_9BACT</name>
<dbReference type="InterPro" id="IPR036514">
    <property type="entry name" value="SGNH_hydro_sf"/>
</dbReference>
<reference evidence="2 3" key="1">
    <citation type="submission" date="2017-09" db="EMBL/GenBank/DDBJ databases">
        <title>Depth-based differentiation of microbial function through sediment-hosted aquifers and enrichment of novel symbionts in the deep terrestrial subsurface.</title>
        <authorList>
            <person name="Probst A.J."/>
            <person name="Ladd B."/>
            <person name="Jarett J.K."/>
            <person name="Geller-Mcgrath D.E."/>
            <person name="Sieber C.M."/>
            <person name="Emerson J.B."/>
            <person name="Anantharaman K."/>
            <person name="Thomas B.C."/>
            <person name="Malmstrom R."/>
            <person name="Stieglmeier M."/>
            <person name="Klingl A."/>
            <person name="Woyke T."/>
            <person name="Ryan C.M."/>
            <person name="Banfield J.F."/>
        </authorList>
    </citation>
    <scope>NUCLEOTIDE SEQUENCE [LARGE SCALE GENOMIC DNA]</scope>
    <source>
        <strain evidence="2">CG10_big_fil_rev_8_21_14_0_10_45_14</strain>
    </source>
</reference>
<dbReference type="Pfam" id="PF13472">
    <property type="entry name" value="Lipase_GDSL_2"/>
    <property type="match status" value="1"/>
</dbReference>
<protein>
    <recommendedName>
        <fullName evidence="1">SGNH hydrolase-type esterase domain-containing protein</fullName>
    </recommendedName>
</protein>
<dbReference type="EMBL" id="PCYL01000029">
    <property type="protein sequence ID" value="PIR46748.1"/>
    <property type="molecule type" value="Genomic_DNA"/>
</dbReference>
<organism evidence="2 3">
    <name type="scientific">Candidatus Vogelbacteria bacterium CG10_big_fil_rev_8_21_14_0_10_45_14</name>
    <dbReference type="NCBI Taxonomy" id="1975042"/>
    <lineage>
        <taxon>Bacteria</taxon>
        <taxon>Candidatus Vogeliibacteriota</taxon>
    </lineage>
</organism>
<sequence>MVRRAGIMVCVGIKKNYLKKRESTMSKIHSVIIFGDSIVYGKWDMDAGGWSNRLKLWAMDTFFESKGEHLIHIQAIGLPGSNSSECLKILAHNISVYTNEGNSGRYVFFALGINDMALHVDSDKRRVPIELFGGNISKFIAEVRSKDCTPVLLTITPVSEDKKGEIQNVLGEVRFNKDIEIYNLAIETIGRENGVQVINVYNLFLKAGIDIVLADEGLHPNTEGHILIYELVRDYLRRELSI</sequence>
<dbReference type="AlphaFoldDB" id="A0A2H0RJS8"/>
<dbReference type="InterPro" id="IPR013830">
    <property type="entry name" value="SGNH_hydro"/>
</dbReference>
<dbReference type="Proteomes" id="UP000230833">
    <property type="component" value="Unassembled WGS sequence"/>
</dbReference>
<evidence type="ECO:0000313" key="3">
    <source>
        <dbReference type="Proteomes" id="UP000230833"/>
    </source>
</evidence>
<proteinExistence type="predicted"/>
<dbReference type="Gene3D" id="3.40.50.1110">
    <property type="entry name" value="SGNH hydrolase"/>
    <property type="match status" value="1"/>
</dbReference>
<dbReference type="PANTHER" id="PTHR14209">
    <property type="entry name" value="ISOAMYL ACETATE-HYDROLYZING ESTERASE 1"/>
    <property type="match status" value="1"/>
</dbReference>